<accession>A0A3N1MCP8</accession>
<evidence type="ECO:0000313" key="4">
    <source>
        <dbReference type="EMBL" id="ROQ01069.1"/>
    </source>
</evidence>
<evidence type="ECO:0000256" key="2">
    <source>
        <dbReference type="PROSITE-ProRule" id="PRU01161"/>
    </source>
</evidence>
<dbReference type="PROSITE" id="PS51635">
    <property type="entry name" value="PNPLA"/>
    <property type="match status" value="1"/>
</dbReference>
<evidence type="ECO:0000256" key="1">
    <source>
        <dbReference type="ARBA" id="ARBA00023098"/>
    </source>
</evidence>
<dbReference type="InterPro" id="IPR002641">
    <property type="entry name" value="PNPLA_dom"/>
</dbReference>
<keyword evidence="1 2" id="KW-0443">Lipid metabolism</keyword>
<keyword evidence="2" id="KW-0442">Lipid degradation</keyword>
<dbReference type="GO" id="GO:0016042">
    <property type="term" value="P:lipid catabolic process"/>
    <property type="evidence" value="ECO:0007669"/>
    <property type="project" value="UniProtKB-UniRule"/>
</dbReference>
<comment type="caution">
    <text evidence="4">The sequence shown here is derived from an EMBL/GenBank/DDBJ whole genome shotgun (WGS) entry which is preliminary data.</text>
</comment>
<reference evidence="4 5" key="1">
    <citation type="submission" date="2018-11" db="EMBL/GenBank/DDBJ databases">
        <title>Genomic Encyclopedia of Type Strains, Phase IV (KMG-IV): sequencing the most valuable type-strain genomes for metagenomic binning, comparative biology and taxonomic classification.</title>
        <authorList>
            <person name="Goeker M."/>
        </authorList>
    </citation>
    <scope>NUCLEOTIDE SEQUENCE [LARGE SCALE GENOMIC DNA]</scope>
    <source>
        <strain evidence="4 5">DSM 5900</strain>
    </source>
</reference>
<dbReference type="RefSeq" id="WP_211345471.1">
    <property type="nucleotide sequence ID" value="NZ_RJKX01000011.1"/>
</dbReference>
<organism evidence="4 5">
    <name type="scientific">Stella humosa</name>
    <dbReference type="NCBI Taxonomy" id="94"/>
    <lineage>
        <taxon>Bacteria</taxon>
        <taxon>Pseudomonadati</taxon>
        <taxon>Pseudomonadota</taxon>
        <taxon>Alphaproteobacteria</taxon>
        <taxon>Rhodospirillales</taxon>
        <taxon>Stellaceae</taxon>
        <taxon>Stella</taxon>
    </lineage>
</organism>
<dbReference type="Proteomes" id="UP000278222">
    <property type="component" value="Unassembled WGS sequence"/>
</dbReference>
<feature type="short sequence motif" description="DGA/G" evidence="2">
    <location>
        <begin position="283"/>
        <end position="285"/>
    </location>
</feature>
<dbReference type="SUPFAM" id="SSF52151">
    <property type="entry name" value="FabD/lysophospholipase-like"/>
    <property type="match status" value="1"/>
</dbReference>
<sequence length="416" mass="45127">MNSEISTYEDSRAIGGPACTRRFLVAALALSALALPGCSTPVRLAPVPLTETAKAVPFGIPDVRYFVDTEAVAMAREGQRSVEREIDALGIAGTGRPLPPANFLAISGGGDHGAFSAGLLVGWTATGTRPEFKIVTGVSTGSLVAPLAFLGPSYDATLKEVYTTISKKDVFLDRGLTAAIFDDALSDTSPLFAVISKHINEDMLTAIAREHQKGRLLLIGTTNLDAQRPVIWNMGAIAASKHPGRLELFRRILLASSAIPAAFPPVMIDVDVDGRPYQEMHVDGGAIAQMFLYPPTIRLGELSRQNNVVRERHAYLIRNGRLDPEWNVVERSTLTIAGRAIATMIHMSGINDLVRIWNTTNRDGVDFNLAYIGEDFSAPRAGDFDPAFMGALFNYGYEKALRGDHWHKTLPFLQPK</sequence>
<dbReference type="AlphaFoldDB" id="A0A3N1MCP8"/>
<feature type="active site" description="Nucleophile" evidence="2">
    <location>
        <position position="139"/>
    </location>
</feature>
<evidence type="ECO:0000313" key="5">
    <source>
        <dbReference type="Proteomes" id="UP000278222"/>
    </source>
</evidence>
<dbReference type="GO" id="GO:0016787">
    <property type="term" value="F:hydrolase activity"/>
    <property type="evidence" value="ECO:0007669"/>
    <property type="project" value="UniProtKB-UniRule"/>
</dbReference>
<protein>
    <submittedName>
        <fullName evidence="4">Putative acylesterase/phospholipase RssA</fullName>
    </submittedName>
</protein>
<dbReference type="Gene3D" id="3.40.1090.10">
    <property type="entry name" value="Cytosolic phospholipase A2 catalytic domain"/>
    <property type="match status" value="1"/>
</dbReference>
<feature type="short sequence motif" description="GXGXXG" evidence="2">
    <location>
        <begin position="108"/>
        <end position="113"/>
    </location>
</feature>
<name>A0A3N1MCP8_9PROT</name>
<feature type="short sequence motif" description="GXSXG" evidence="2">
    <location>
        <begin position="137"/>
        <end position="141"/>
    </location>
</feature>
<feature type="domain" description="PNPLA" evidence="3">
    <location>
        <begin position="104"/>
        <end position="296"/>
    </location>
</feature>
<keyword evidence="5" id="KW-1185">Reference proteome</keyword>
<gene>
    <name evidence="4" type="ORF">EDC65_0242</name>
</gene>
<evidence type="ECO:0000259" key="3">
    <source>
        <dbReference type="PROSITE" id="PS51635"/>
    </source>
</evidence>
<dbReference type="EMBL" id="RJKX01000011">
    <property type="protein sequence ID" value="ROQ01069.1"/>
    <property type="molecule type" value="Genomic_DNA"/>
</dbReference>
<dbReference type="Pfam" id="PF01734">
    <property type="entry name" value="Patatin"/>
    <property type="match status" value="1"/>
</dbReference>
<proteinExistence type="predicted"/>
<keyword evidence="2" id="KW-0378">Hydrolase</keyword>
<feature type="active site" description="Proton acceptor" evidence="2">
    <location>
        <position position="283"/>
    </location>
</feature>
<dbReference type="InterPro" id="IPR016035">
    <property type="entry name" value="Acyl_Trfase/lysoPLipase"/>
</dbReference>